<dbReference type="Pfam" id="PF04542">
    <property type="entry name" value="Sigma70_r2"/>
    <property type="match status" value="1"/>
</dbReference>
<dbReference type="EMBL" id="BAAARV010000071">
    <property type="protein sequence ID" value="GAA2371090.1"/>
    <property type="molecule type" value="Genomic_DNA"/>
</dbReference>
<evidence type="ECO:0000313" key="8">
    <source>
        <dbReference type="EMBL" id="GAA2371090.1"/>
    </source>
</evidence>
<evidence type="ECO:0000259" key="6">
    <source>
        <dbReference type="Pfam" id="PF04542"/>
    </source>
</evidence>
<dbReference type="InterPro" id="IPR013249">
    <property type="entry name" value="RNA_pol_sigma70_r4_t2"/>
</dbReference>
<dbReference type="Proteomes" id="UP001501444">
    <property type="component" value="Unassembled WGS sequence"/>
</dbReference>
<keyword evidence="5" id="KW-0804">Transcription</keyword>
<evidence type="ECO:0000256" key="5">
    <source>
        <dbReference type="ARBA" id="ARBA00023163"/>
    </source>
</evidence>
<dbReference type="SUPFAM" id="SSF88946">
    <property type="entry name" value="Sigma2 domain of RNA polymerase sigma factors"/>
    <property type="match status" value="1"/>
</dbReference>
<evidence type="ECO:0000256" key="1">
    <source>
        <dbReference type="ARBA" id="ARBA00010641"/>
    </source>
</evidence>
<dbReference type="RefSeq" id="WP_344617100.1">
    <property type="nucleotide sequence ID" value="NZ_BAAARV010000071.1"/>
</dbReference>
<dbReference type="InterPro" id="IPR013324">
    <property type="entry name" value="RNA_pol_sigma_r3/r4-like"/>
</dbReference>
<keyword evidence="3" id="KW-0731">Sigma factor</keyword>
<keyword evidence="4" id="KW-0238">DNA-binding</keyword>
<sequence length="168" mass="18998">MSGADRDGFAEFYAVQFRQIAAQLSVYLGDLDEARDVTQEAFVRAWQRWDRIAGYEEPAVWVRRVAWNLGTSRLRRWRVARRHQALELVAPVPGPEPHAVAIRAALAGLPDGQRRAVVLHYLVGLPVAEVADVCRVRAGTVRTWLYRARLTLAVSLRDFREVHTDAGL</sequence>
<evidence type="ECO:0000313" key="9">
    <source>
        <dbReference type="Proteomes" id="UP001501444"/>
    </source>
</evidence>
<keyword evidence="2" id="KW-0805">Transcription regulation</keyword>
<protein>
    <submittedName>
        <fullName evidence="8">SigE family RNA polymerase sigma factor</fullName>
    </submittedName>
</protein>
<dbReference type="PANTHER" id="PTHR43133:SF50">
    <property type="entry name" value="ECF RNA POLYMERASE SIGMA FACTOR SIGM"/>
    <property type="match status" value="1"/>
</dbReference>
<organism evidence="8 9">
    <name type="scientific">Dactylosporangium salmoneum</name>
    <dbReference type="NCBI Taxonomy" id="53361"/>
    <lineage>
        <taxon>Bacteria</taxon>
        <taxon>Bacillati</taxon>
        <taxon>Actinomycetota</taxon>
        <taxon>Actinomycetes</taxon>
        <taxon>Micromonosporales</taxon>
        <taxon>Micromonosporaceae</taxon>
        <taxon>Dactylosporangium</taxon>
    </lineage>
</organism>
<gene>
    <name evidence="8" type="ORF">GCM10010170_072340</name>
</gene>
<name>A0ABP5U959_9ACTN</name>
<dbReference type="InterPro" id="IPR036388">
    <property type="entry name" value="WH-like_DNA-bd_sf"/>
</dbReference>
<dbReference type="Gene3D" id="1.10.1740.10">
    <property type="match status" value="1"/>
</dbReference>
<evidence type="ECO:0000256" key="2">
    <source>
        <dbReference type="ARBA" id="ARBA00023015"/>
    </source>
</evidence>
<dbReference type="InterPro" id="IPR014284">
    <property type="entry name" value="RNA_pol_sigma-70_dom"/>
</dbReference>
<evidence type="ECO:0000256" key="3">
    <source>
        <dbReference type="ARBA" id="ARBA00023082"/>
    </source>
</evidence>
<evidence type="ECO:0000259" key="7">
    <source>
        <dbReference type="Pfam" id="PF08281"/>
    </source>
</evidence>
<dbReference type="CDD" id="cd06171">
    <property type="entry name" value="Sigma70_r4"/>
    <property type="match status" value="1"/>
</dbReference>
<comment type="similarity">
    <text evidence="1">Belongs to the sigma-70 factor family. ECF subfamily.</text>
</comment>
<dbReference type="NCBIfam" id="TIGR02937">
    <property type="entry name" value="sigma70-ECF"/>
    <property type="match status" value="1"/>
</dbReference>
<accession>A0ABP5U959</accession>
<dbReference type="PANTHER" id="PTHR43133">
    <property type="entry name" value="RNA POLYMERASE ECF-TYPE SIGMA FACTO"/>
    <property type="match status" value="1"/>
</dbReference>
<feature type="domain" description="RNA polymerase sigma factor 70 region 4 type 2" evidence="7">
    <location>
        <begin position="101"/>
        <end position="152"/>
    </location>
</feature>
<dbReference type="InterPro" id="IPR013325">
    <property type="entry name" value="RNA_pol_sigma_r2"/>
</dbReference>
<dbReference type="Gene3D" id="1.10.10.10">
    <property type="entry name" value="Winged helix-like DNA-binding domain superfamily/Winged helix DNA-binding domain"/>
    <property type="match status" value="1"/>
</dbReference>
<dbReference type="InterPro" id="IPR007627">
    <property type="entry name" value="RNA_pol_sigma70_r2"/>
</dbReference>
<feature type="domain" description="RNA polymerase sigma-70 region 2" evidence="6">
    <location>
        <begin position="21"/>
        <end position="76"/>
    </location>
</feature>
<dbReference type="InterPro" id="IPR039425">
    <property type="entry name" value="RNA_pol_sigma-70-like"/>
</dbReference>
<dbReference type="Pfam" id="PF08281">
    <property type="entry name" value="Sigma70_r4_2"/>
    <property type="match status" value="1"/>
</dbReference>
<dbReference type="SUPFAM" id="SSF88659">
    <property type="entry name" value="Sigma3 and sigma4 domains of RNA polymerase sigma factors"/>
    <property type="match status" value="1"/>
</dbReference>
<comment type="caution">
    <text evidence="8">The sequence shown here is derived from an EMBL/GenBank/DDBJ whole genome shotgun (WGS) entry which is preliminary data.</text>
</comment>
<reference evidence="9" key="1">
    <citation type="journal article" date="2019" name="Int. J. Syst. Evol. Microbiol.">
        <title>The Global Catalogue of Microorganisms (GCM) 10K type strain sequencing project: providing services to taxonomists for standard genome sequencing and annotation.</title>
        <authorList>
            <consortium name="The Broad Institute Genomics Platform"/>
            <consortium name="The Broad Institute Genome Sequencing Center for Infectious Disease"/>
            <person name="Wu L."/>
            <person name="Ma J."/>
        </authorList>
    </citation>
    <scope>NUCLEOTIDE SEQUENCE [LARGE SCALE GENOMIC DNA]</scope>
    <source>
        <strain evidence="9">JCM 3272</strain>
    </source>
</reference>
<proteinExistence type="inferred from homology"/>
<evidence type="ECO:0000256" key="4">
    <source>
        <dbReference type="ARBA" id="ARBA00023125"/>
    </source>
</evidence>
<keyword evidence="9" id="KW-1185">Reference proteome</keyword>